<sequence>MSMLRRLILGLMLATPLLASAATAGNLPRVGSADRTIGDPRAPVTVVEYGSLACPHCAEWQMATWYAFKERYVDTGQVRFVFRDMLTEPVTEATQAAAIARCSAPEQYFEVLHTFYRWQSTARNFGPVSEWYDRAIAVSGRSREDINACVQDPATLAAIRAAMTGGIAAGVTKTPTFFVDGKVVADGSLETLGAAIDAASGR</sequence>
<dbReference type="SUPFAM" id="SSF52833">
    <property type="entry name" value="Thioredoxin-like"/>
    <property type="match status" value="1"/>
</dbReference>
<proteinExistence type="predicted"/>
<feature type="domain" description="Thioredoxin" evidence="3">
    <location>
        <begin position="9"/>
        <end position="201"/>
    </location>
</feature>
<dbReference type="RefSeq" id="WP_207868457.1">
    <property type="nucleotide sequence ID" value="NZ_CP062222.1"/>
</dbReference>
<evidence type="ECO:0000259" key="3">
    <source>
        <dbReference type="PROSITE" id="PS51352"/>
    </source>
</evidence>
<dbReference type="Gene3D" id="3.40.30.10">
    <property type="entry name" value="Glutaredoxin"/>
    <property type="match status" value="1"/>
</dbReference>
<keyword evidence="2" id="KW-0732">Signal</keyword>
<dbReference type="InterPro" id="IPR036249">
    <property type="entry name" value="Thioredoxin-like_sf"/>
</dbReference>
<evidence type="ECO:0000313" key="5">
    <source>
        <dbReference type="Proteomes" id="UP000663918"/>
    </source>
</evidence>
<dbReference type="EMBL" id="CP062222">
    <property type="protein sequence ID" value="QTC90040.1"/>
    <property type="molecule type" value="Genomic_DNA"/>
</dbReference>
<dbReference type="AlphaFoldDB" id="A0A975GX10"/>
<evidence type="ECO:0000256" key="1">
    <source>
        <dbReference type="ARBA" id="ARBA00003565"/>
    </source>
</evidence>
<dbReference type="InterPro" id="IPR013766">
    <property type="entry name" value="Thioredoxin_domain"/>
</dbReference>
<dbReference type="Proteomes" id="UP000663918">
    <property type="component" value="Chromosome"/>
</dbReference>
<gene>
    <name evidence="4" type="ORF">IFJ75_12155</name>
</gene>
<reference evidence="4" key="1">
    <citation type="submission" date="2020-09" db="EMBL/GenBank/DDBJ databases">
        <title>Brevundimonas sp. LVF2 isolated from a puddle in Goettingen, Germany.</title>
        <authorList>
            <person name="Friedrich I."/>
            <person name="Klassen A."/>
            <person name="Hannes N."/>
            <person name="Schneider D."/>
            <person name="Hertel R."/>
            <person name="Daniel R."/>
        </authorList>
    </citation>
    <scope>NUCLEOTIDE SEQUENCE</scope>
    <source>
        <strain evidence="4">LVF2</strain>
    </source>
</reference>
<comment type="function">
    <text evidence="1">May be required for disulfide bond formation in some proteins.</text>
</comment>
<dbReference type="Pfam" id="PF13462">
    <property type="entry name" value="Thioredoxin_4"/>
    <property type="match status" value="1"/>
</dbReference>
<protein>
    <submittedName>
        <fullName evidence="4">DsbA family protein</fullName>
    </submittedName>
</protein>
<accession>A0A975GX10</accession>
<dbReference type="KEGG" id="bgoe:IFJ75_12155"/>
<evidence type="ECO:0000313" key="4">
    <source>
        <dbReference type="EMBL" id="QTC90040.1"/>
    </source>
</evidence>
<organism evidence="4 5">
    <name type="scientific">Brevundimonas goettingensis</name>
    <dbReference type="NCBI Taxonomy" id="2774190"/>
    <lineage>
        <taxon>Bacteria</taxon>
        <taxon>Pseudomonadati</taxon>
        <taxon>Pseudomonadota</taxon>
        <taxon>Alphaproteobacteria</taxon>
        <taxon>Caulobacterales</taxon>
        <taxon>Caulobacteraceae</taxon>
        <taxon>Brevundimonas</taxon>
    </lineage>
</organism>
<evidence type="ECO:0000256" key="2">
    <source>
        <dbReference type="SAM" id="SignalP"/>
    </source>
</evidence>
<feature type="signal peptide" evidence="2">
    <location>
        <begin position="1"/>
        <end position="21"/>
    </location>
</feature>
<name>A0A975GX10_9CAUL</name>
<feature type="chain" id="PRO_5037838094" evidence="2">
    <location>
        <begin position="22"/>
        <end position="202"/>
    </location>
</feature>
<dbReference type="InterPro" id="IPR012336">
    <property type="entry name" value="Thioredoxin-like_fold"/>
</dbReference>
<keyword evidence="5" id="KW-1185">Reference proteome</keyword>
<dbReference type="PROSITE" id="PS51352">
    <property type="entry name" value="THIOREDOXIN_2"/>
    <property type="match status" value="1"/>
</dbReference>